<dbReference type="InterPro" id="IPR019080">
    <property type="entry name" value="YqaJ_viral_recombinase"/>
</dbReference>
<proteinExistence type="predicted"/>
<keyword evidence="1" id="KW-0479">Metal-binding</keyword>
<feature type="domain" description="SWIM-type" evidence="3">
    <location>
        <begin position="100"/>
        <end position="135"/>
    </location>
</feature>
<keyword evidence="5" id="KW-1185">Reference proteome</keyword>
<evidence type="ECO:0000259" key="3">
    <source>
        <dbReference type="PROSITE" id="PS50966"/>
    </source>
</evidence>
<dbReference type="GO" id="GO:0006281">
    <property type="term" value="P:DNA repair"/>
    <property type="evidence" value="ECO:0007669"/>
    <property type="project" value="UniProtKB-ARBA"/>
</dbReference>
<keyword evidence="1" id="KW-0863">Zinc-finger</keyword>
<dbReference type="PROSITE" id="PS50966">
    <property type="entry name" value="ZF_SWIM"/>
    <property type="match status" value="1"/>
</dbReference>
<evidence type="ECO:0000313" key="5">
    <source>
        <dbReference type="Proteomes" id="UP001186944"/>
    </source>
</evidence>
<evidence type="ECO:0000256" key="1">
    <source>
        <dbReference type="PROSITE-ProRule" id="PRU00325"/>
    </source>
</evidence>
<gene>
    <name evidence="4" type="ORF">FSP39_006514</name>
</gene>
<sequence>QTQSGENEIVVDDVSKIEGWSRNLTSIPDLESADIMVYLYKECGWADERLKNYKNDKGYKLFTANHISDVEMCIIKETPYVYLKAACIPETRQNEHPYMTWILLHTSGRVQTSGCTCVADDGTCKHCVALLFAVRNFIECHKDSSSEACTDTQCVWDKPRKTSVPSEIMDIDIRKDQSSPPAVFEATPDHFDPRSVGDFNSRNVEKQFYKLFKGSNSLILQTIDPPSDDSECGSDDEMNDLVIPTMSQAMKSHTPGQEIESHLRSVFTEKVISDIELATKGQSENEAWYVHRQGRLTASIFSSVLHFRFSDKPENYILKMVMSLGGDNIRSPSLSFGKDHEPVARHLYVQEASKEHMSLNVQESGLIVDMEHPYIGASPDGLVSCSCCGKGLLEIKCSFTYQNVDPIQACNDNNYHVYCDENGSLRLKCSSSWYVQIQGQMGVCKYDWCDFVFYTKKGIAVDRIKFDPNMYTEIISKCKKFFETYVLRNLL</sequence>
<comment type="caution">
    <text evidence="4">The sequence shown here is derived from an EMBL/GenBank/DDBJ whole genome shotgun (WGS) entry which is preliminary data.</text>
</comment>
<organism evidence="4 5">
    <name type="scientific">Pinctada imbricata</name>
    <name type="common">Atlantic pearl-oyster</name>
    <name type="synonym">Pinctada martensii</name>
    <dbReference type="NCBI Taxonomy" id="66713"/>
    <lineage>
        <taxon>Eukaryota</taxon>
        <taxon>Metazoa</taxon>
        <taxon>Spiralia</taxon>
        <taxon>Lophotrochozoa</taxon>
        <taxon>Mollusca</taxon>
        <taxon>Bivalvia</taxon>
        <taxon>Autobranchia</taxon>
        <taxon>Pteriomorphia</taxon>
        <taxon>Pterioida</taxon>
        <taxon>Pterioidea</taxon>
        <taxon>Pteriidae</taxon>
        <taxon>Pinctada</taxon>
    </lineage>
</organism>
<dbReference type="InterPro" id="IPR011604">
    <property type="entry name" value="PDDEXK-like_dom_sf"/>
</dbReference>
<evidence type="ECO:0000256" key="2">
    <source>
        <dbReference type="SAM" id="MobiDB-lite"/>
    </source>
</evidence>
<accession>A0AA88Y9G4</accession>
<dbReference type="PANTHER" id="PTHR47526:SF3">
    <property type="entry name" value="PHD-TYPE DOMAIN-CONTAINING PROTEIN"/>
    <property type="match status" value="1"/>
</dbReference>
<dbReference type="EMBL" id="VSWD01000007">
    <property type="protein sequence ID" value="KAK3097119.1"/>
    <property type="molecule type" value="Genomic_DNA"/>
</dbReference>
<dbReference type="Gene3D" id="3.90.320.10">
    <property type="match status" value="1"/>
</dbReference>
<dbReference type="GO" id="GO:0008270">
    <property type="term" value="F:zinc ion binding"/>
    <property type="evidence" value="ECO:0007669"/>
    <property type="project" value="UniProtKB-KW"/>
</dbReference>
<dbReference type="CDD" id="cd22343">
    <property type="entry name" value="PDDEXK_lambda_exonuclease-like"/>
    <property type="match status" value="1"/>
</dbReference>
<feature type="region of interest" description="Disordered" evidence="2">
    <location>
        <begin position="177"/>
        <end position="197"/>
    </location>
</feature>
<dbReference type="SUPFAM" id="SSF52980">
    <property type="entry name" value="Restriction endonuclease-like"/>
    <property type="match status" value="1"/>
</dbReference>
<dbReference type="Pfam" id="PF09588">
    <property type="entry name" value="YqaJ"/>
    <property type="match status" value="1"/>
</dbReference>
<dbReference type="AlphaFoldDB" id="A0AA88Y9G4"/>
<name>A0AA88Y9G4_PINIB</name>
<feature type="non-terminal residue" evidence="4">
    <location>
        <position position="1"/>
    </location>
</feature>
<evidence type="ECO:0000313" key="4">
    <source>
        <dbReference type="EMBL" id="KAK3097119.1"/>
    </source>
</evidence>
<keyword evidence="1" id="KW-0862">Zinc</keyword>
<dbReference type="PANTHER" id="PTHR47526">
    <property type="entry name" value="ATP-DEPENDENT DNA HELICASE"/>
    <property type="match status" value="1"/>
</dbReference>
<dbReference type="InterPro" id="IPR011335">
    <property type="entry name" value="Restrct_endonuc-II-like"/>
</dbReference>
<reference evidence="4" key="1">
    <citation type="submission" date="2019-08" db="EMBL/GenBank/DDBJ databases">
        <title>The improved chromosome-level genome for the pearl oyster Pinctada fucata martensii using PacBio sequencing and Hi-C.</title>
        <authorList>
            <person name="Zheng Z."/>
        </authorList>
    </citation>
    <scope>NUCLEOTIDE SEQUENCE</scope>
    <source>
        <strain evidence="4">ZZ-2019</strain>
        <tissue evidence="4">Adductor muscle</tissue>
    </source>
</reference>
<dbReference type="InterPro" id="IPR007527">
    <property type="entry name" value="Znf_SWIM"/>
</dbReference>
<protein>
    <recommendedName>
        <fullName evidence="3">SWIM-type domain-containing protein</fullName>
    </recommendedName>
</protein>
<dbReference type="Proteomes" id="UP001186944">
    <property type="component" value="Unassembled WGS sequence"/>
</dbReference>